<dbReference type="RefSeq" id="WP_146187176.1">
    <property type="nucleotide sequence ID" value="NZ_BDOQ01000008.1"/>
</dbReference>
<name>A0A2R5FAD5_9PROT</name>
<dbReference type="OrthoDB" id="7171737at2"/>
<feature type="region of interest" description="Disordered" evidence="1">
    <location>
        <begin position="242"/>
        <end position="272"/>
    </location>
</feature>
<feature type="signal peptide" evidence="2">
    <location>
        <begin position="1"/>
        <end position="27"/>
    </location>
</feature>
<evidence type="ECO:0000256" key="1">
    <source>
        <dbReference type="SAM" id="MobiDB-lite"/>
    </source>
</evidence>
<dbReference type="AlphaFoldDB" id="A0A2R5FAD5"/>
<organism evidence="3 4">
    <name type="scientific">Novimethylophilus kurashikiensis</name>
    <dbReference type="NCBI Taxonomy" id="1825523"/>
    <lineage>
        <taxon>Bacteria</taxon>
        <taxon>Pseudomonadati</taxon>
        <taxon>Pseudomonadota</taxon>
        <taxon>Betaproteobacteria</taxon>
        <taxon>Nitrosomonadales</taxon>
        <taxon>Methylophilaceae</taxon>
        <taxon>Novimethylophilus</taxon>
    </lineage>
</organism>
<keyword evidence="2" id="KW-0732">Signal</keyword>
<evidence type="ECO:0000313" key="3">
    <source>
        <dbReference type="EMBL" id="GBG14508.1"/>
    </source>
</evidence>
<comment type="caution">
    <text evidence="3">The sequence shown here is derived from an EMBL/GenBank/DDBJ whole genome shotgun (WGS) entry which is preliminary data.</text>
</comment>
<feature type="compositionally biased region" description="Low complexity" evidence="1">
    <location>
        <begin position="259"/>
        <end position="272"/>
    </location>
</feature>
<proteinExistence type="predicted"/>
<reference evidence="3 4" key="1">
    <citation type="journal article" date="2018" name="Environ. Microbiol.">
        <title>Isolation and genomic characterization of Novimethylophilus kurashikiensis gen. nov. sp. nov., a new lanthanide-dependent methylotrophic species of Methylophilaceae.</title>
        <authorList>
            <person name="Lv H."/>
            <person name="Sahin N."/>
            <person name="Tani A."/>
        </authorList>
    </citation>
    <scope>NUCLEOTIDE SEQUENCE [LARGE SCALE GENOMIC DNA]</scope>
    <source>
        <strain evidence="3 4">La2-4</strain>
    </source>
</reference>
<dbReference type="EMBL" id="BDOQ01000008">
    <property type="protein sequence ID" value="GBG14508.1"/>
    <property type="molecule type" value="Genomic_DNA"/>
</dbReference>
<dbReference type="Proteomes" id="UP000245081">
    <property type="component" value="Unassembled WGS sequence"/>
</dbReference>
<sequence>MLRIRVKHTLFSVAALAALSLAHPAQAVDLGVEGQVYEVIEEDFRVTLMRLVARHDWSTDQEELKESAQDYTKNLPSYMLPRADVTRTRWKDVGIVVSEDIYLPWVDWQSGSVFAPGKVLAAQAGTYLNPIAKMPAAGIERLFIFDGTDPAQMSFARELLKQNVEQLSFMMIAGDVGELSSEVGRPIYHPAPSMLEKFHVEAVPTLIGFGRGPHQGHMAITEIKLPADSSVVKEAWFGLGDAGEVAPPQPAVLTETTPAADQQDAQQDGATE</sequence>
<protein>
    <submittedName>
        <fullName evidence="3">Conjugal transfer pilus assembly protein TraW</fullName>
    </submittedName>
</protein>
<keyword evidence="4" id="KW-1185">Reference proteome</keyword>
<evidence type="ECO:0000313" key="4">
    <source>
        <dbReference type="Proteomes" id="UP000245081"/>
    </source>
</evidence>
<accession>A0A2R5FAD5</accession>
<gene>
    <name evidence="3" type="primary">traW</name>
    <name evidence="3" type="ORF">NMK_2107</name>
</gene>
<feature type="chain" id="PRO_5015358165" evidence="2">
    <location>
        <begin position="28"/>
        <end position="272"/>
    </location>
</feature>
<evidence type="ECO:0000256" key="2">
    <source>
        <dbReference type="SAM" id="SignalP"/>
    </source>
</evidence>